<dbReference type="Pfam" id="PF02811">
    <property type="entry name" value="PHP"/>
    <property type="match status" value="1"/>
</dbReference>
<evidence type="ECO:0000259" key="1">
    <source>
        <dbReference type="SMART" id="SM00481"/>
    </source>
</evidence>
<dbReference type="CDD" id="cd07437">
    <property type="entry name" value="PHP_HisPPase_Ycdx_like"/>
    <property type="match status" value="1"/>
</dbReference>
<proteinExistence type="predicted"/>
<dbReference type="RefSeq" id="WP_193530009.1">
    <property type="nucleotide sequence ID" value="NZ_JADCJZ010000002.1"/>
</dbReference>
<organism evidence="2 3">
    <name type="scientific">Thermophilibacter gallinarum</name>
    <dbReference type="NCBI Taxonomy" id="2779357"/>
    <lineage>
        <taxon>Bacteria</taxon>
        <taxon>Bacillati</taxon>
        <taxon>Actinomycetota</taxon>
        <taxon>Coriobacteriia</taxon>
        <taxon>Coriobacteriales</taxon>
        <taxon>Atopobiaceae</taxon>
        <taxon>Thermophilibacter</taxon>
    </lineage>
</organism>
<dbReference type="Gene3D" id="3.20.20.140">
    <property type="entry name" value="Metal-dependent hydrolases"/>
    <property type="match status" value="1"/>
</dbReference>
<dbReference type="InterPro" id="IPR004013">
    <property type="entry name" value="PHP_dom"/>
</dbReference>
<dbReference type="EMBL" id="JADCJZ010000002">
    <property type="protein sequence ID" value="MBE5024489.1"/>
    <property type="molecule type" value="Genomic_DNA"/>
</dbReference>
<dbReference type="InterPro" id="IPR050243">
    <property type="entry name" value="PHP_phosphatase"/>
</dbReference>
<dbReference type="InterPro" id="IPR016195">
    <property type="entry name" value="Pol/histidinol_Pase-like"/>
</dbReference>
<reference evidence="2 3" key="1">
    <citation type="submission" date="2020-10" db="EMBL/GenBank/DDBJ databases">
        <title>ChiBAC.</title>
        <authorList>
            <person name="Zenner C."/>
            <person name="Hitch T.C.A."/>
            <person name="Clavel T."/>
        </authorList>
    </citation>
    <scope>NUCLEOTIDE SEQUENCE [LARGE SCALE GENOMIC DNA]</scope>
    <source>
        <strain evidence="2 3">DSM 107455</strain>
    </source>
</reference>
<gene>
    <name evidence="2" type="ORF">INF26_06455</name>
</gene>
<evidence type="ECO:0000313" key="3">
    <source>
        <dbReference type="Proteomes" id="UP001194273"/>
    </source>
</evidence>
<protein>
    <submittedName>
        <fullName evidence="2">Phosphatase</fullName>
    </submittedName>
</protein>
<accession>A0ABR9QTV8</accession>
<evidence type="ECO:0000313" key="2">
    <source>
        <dbReference type="EMBL" id="MBE5024489.1"/>
    </source>
</evidence>
<dbReference type="InterPro" id="IPR003141">
    <property type="entry name" value="Pol/His_phosphatase_N"/>
</dbReference>
<comment type="caution">
    <text evidence="2">The sequence shown here is derived from an EMBL/GenBank/DDBJ whole genome shotgun (WGS) entry which is preliminary data.</text>
</comment>
<keyword evidence="3" id="KW-1185">Reference proteome</keyword>
<dbReference type="Proteomes" id="UP001194273">
    <property type="component" value="Unassembled WGS sequence"/>
</dbReference>
<dbReference type="SMART" id="SM00481">
    <property type="entry name" value="POLIIIAc"/>
    <property type="match status" value="1"/>
</dbReference>
<dbReference type="SUPFAM" id="SSF89550">
    <property type="entry name" value="PHP domain-like"/>
    <property type="match status" value="1"/>
</dbReference>
<dbReference type="PANTHER" id="PTHR36928:SF1">
    <property type="entry name" value="PHOSPHATASE YCDX-RELATED"/>
    <property type="match status" value="1"/>
</dbReference>
<name>A0ABR9QTV8_9ACTN</name>
<sequence>MLENRCDTHTHTIFSRHAYSTVREDVLAARDAGLELLGVTDHFSDMLFRDADLAHADLRDYQHFLNMVVWPRTWEGVRLLRGAEADIRALDGRLFGQDIPVFADITGGGLRSETTLYDHVVRGCDYVIASVHYREFARDATLAQATEMYLGALSQPKVLVLGHAGRAGVPFDVAEVVGEAARLHKLVEINAHSLAARRREGGTWQACRRIAETCAELGCQVAVNSDAHICCDVGGVAPALEMLDEIHFPQELVATRSAGAFLAAMDAAGLEVPAA</sequence>
<dbReference type="PANTHER" id="PTHR36928">
    <property type="entry name" value="PHOSPHATASE YCDX-RELATED"/>
    <property type="match status" value="1"/>
</dbReference>
<feature type="domain" description="Polymerase/histidinol phosphatase N-terminal" evidence="1">
    <location>
        <begin position="6"/>
        <end position="89"/>
    </location>
</feature>